<dbReference type="Proteomes" id="UP001187192">
    <property type="component" value="Unassembled WGS sequence"/>
</dbReference>
<dbReference type="AlphaFoldDB" id="A0AA87ZYM3"/>
<proteinExistence type="predicted"/>
<accession>A0AA87ZYM3</accession>
<keyword evidence="2" id="KW-1185">Reference proteome</keyword>
<name>A0AA87ZYM3_FICCA</name>
<comment type="caution">
    <text evidence="1">The sequence shown here is derived from an EMBL/GenBank/DDBJ whole genome shotgun (WGS) entry which is preliminary data.</text>
</comment>
<protein>
    <submittedName>
        <fullName evidence="1">Uncharacterized protein</fullName>
    </submittedName>
</protein>
<gene>
    <name evidence="1" type="ORF">TIFTF001_011414</name>
</gene>
<dbReference type="EMBL" id="BTGU01000014">
    <property type="protein sequence ID" value="GMN42200.1"/>
    <property type="molecule type" value="Genomic_DNA"/>
</dbReference>
<sequence>MSVFYTVIRCLWQRRNKWILKIQMLTATETVAWTERFLSDFLVCNGFDKPTEKKTLAPKVPWRVPSHDQVKINVDAVIDSSLEYIGIRVIARVKYGFVMSFLARQIFGGGVGCFERC</sequence>
<organism evidence="1 2">
    <name type="scientific">Ficus carica</name>
    <name type="common">Common fig</name>
    <dbReference type="NCBI Taxonomy" id="3494"/>
    <lineage>
        <taxon>Eukaryota</taxon>
        <taxon>Viridiplantae</taxon>
        <taxon>Streptophyta</taxon>
        <taxon>Embryophyta</taxon>
        <taxon>Tracheophyta</taxon>
        <taxon>Spermatophyta</taxon>
        <taxon>Magnoliopsida</taxon>
        <taxon>eudicotyledons</taxon>
        <taxon>Gunneridae</taxon>
        <taxon>Pentapetalae</taxon>
        <taxon>rosids</taxon>
        <taxon>fabids</taxon>
        <taxon>Rosales</taxon>
        <taxon>Moraceae</taxon>
        <taxon>Ficeae</taxon>
        <taxon>Ficus</taxon>
    </lineage>
</organism>
<evidence type="ECO:0000313" key="1">
    <source>
        <dbReference type="EMBL" id="GMN42200.1"/>
    </source>
</evidence>
<evidence type="ECO:0000313" key="2">
    <source>
        <dbReference type="Proteomes" id="UP001187192"/>
    </source>
</evidence>
<reference evidence="1" key="1">
    <citation type="submission" date="2023-07" db="EMBL/GenBank/DDBJ databases">
        <title>draft genome sequence of fig (Ficus carica).</title>
        <authorList>
            <person name="Takahashi T."/>
            <person name="Nishimura K."/>
        </authorList>
    </citation>
    <scope>NUCLEOTIDE SEQUENCE</scope>
</reference>